<dbReference type="InterPro" id="IPR036259">
    <property type="entry name" value="MFS_trans_sf"/>
</dbReference>
<feature type="transmembrane region" description="Helical" evidence="7">
    <location>
        <begin position="141"/>
        <end position="161"/>
    </location>
</feature>
<feature type="transmembrane region" description="Helical" evidence="7">
    <location>
        <begin position="291"/>
        <end position="308"/>
    </location>
</feature>
<name>A0A4U0F9Z2_9BACL</name>
<comment type="subcellular location">
    <subcellularLocation>
        <location evidence="1">Cell membrane</location>
        <topology evidence="1">Multi-pass membrane protein</topology>
    </subcellularLocation>
</comment>
<keyword evidence="4 7" id="KW-0812">Transmembrane</keyword>
<dbReference type="Gene3D" id="1.20.1250.20">
    <property type="entry name" value="MFS general substrate transporter like domains"/>
    <property type="match status" value="2"/>
</dbReference>
<dbReference type="InterPro" id="IPR011701">
    <property type="entry name" value="MFS"/>
</dbReference>
<dbReference type="PRINTS" id="PR01036">
    <property type="entry name" value="TCRTETB"/>
</dbReference>
<evidence type="ECO:0000259" key="8">
    <source>
        <dbReference type="PROSITE" id="PS50850"/>
    </source>
</evidence>
<sequence>MQISSKELAGRRIMRVMLFTAVFSAMSVLTFNIVLPELRAEFQIDLAQASWLSSGYLLVYAIGSVVYGKLANRYRLKNLLTFGLLAFAVGSLVGFASSTFWQALAGRLLQAAGASVVPAAALLIPIRYFPPERRGGAMSMTAAGLALGTALGPVVAALLLAVLDWRWLFVPPVLVLSLVPFFQKYVNDEPVPNPGKLDWPGGALLAMTVALALLGATYSSGWLFMAAALTLCLLVWRLASASEPFVQPAVFRNRSYSSGLAMAALISCVATGMALLPPLLLADIYGLSSEWIGFALVPAAVASSALSRTGGKLADRRGDASLYTLASGLLMLCFALLAAFSGAAPVWTIPLFLVFGNVGQTFIQVAVSNSLSKTLSKEQAGVGMGLFTMTNFIVGGMAASVYGLLLEMDAPGWNPLASGSNAGMFANVFLGFLILHAGLLAYYRMRFRPGRLSEPRLSAEGR</sequence>
<dbReference type="CDD" id="cd17321">
    <property type="entry name" value="MFS_MMR_MDR_like"/>
    <property type="match status" value="1"/>
</dbReference>
<feature type="transmembrane region" description="Helical" evidence="7">
    <location>
        <begin position="46"/>
        <end position="67"/>
    </location>
</feature>
<evidence type="ECO:0000256" key="3">
    <source>
        <dbReference type="ARBA" id="ARBA00022475"/>
    </source>
</evidence>
<feature type="transmembrane region" description="Helical" evidence="7">
    <location>
        <begin position="197"/>
        <end position="216"/>
    </location>
</feature>
<keyword evidence="5 7" id="KW-1133">Transmembrane helix</keyword>
<feature type="transmembrane region" description="Helical" evidence="7">
    <location>
        <begin position="424"/>
        <end position="443"/>
    </location>
</feature>
<feature type="transmembrane region" description="Helical" evidence="7">
    <location>
        <begin position="79"/>
        <end position="102"/>
    </location>
</feature>
<feature type="transmembrane region" description="Helical" evidence="7">
    <location>
        <begin position="260"/>
        <end position="279"/>
    </location>
</feature>
<dbReference type="PROSITE" id="PS50850">
    <property type="entry name" value="MFS"/>
    <property type="match status" value="1"/>
</dbReference>
<dbReference type="OrthoDB" id="2403626at2"/>
<accession>A0A4U0F9Z2</accession>
<dbReference type="InterPro" id="IPR020846">
    <property type="entry name" value="MFS_dom"/>
</dbReference>
<feature type="transmembrane region" description="Helical" evidence="7">
    <location>
        <begin position="12"/>
        <end position="34"/>
    </location>
</feature>
<keyword evidence="10" id="KW-1185">Reference proteome</keyword>
<feature type="domain" description="Major facilitator superfamily (MFS) profile" evidence="8">
    <location>
        <begin position="13"/>
        <end position="449"/>
    </location>
</feature>
<dbReference type="GO" id="GO:0005886">
    <property type="term" value="C:plasma membrane"/>
    <property type="evidence" value="ECO:0007669"/>
    <property type="project" value="UniProtKB-SubCell"/>
</dbReference>
<evidence type="ECO:0000313" key="10">
    <source>
        <dbReference type="Proteomes" id="UP000309673"/>
    </source>
</evidence>
<evidence type="ECO:0000256" key="7">
    <source>
        <dbReference type="SAM" id="Phobius"/>
    </source>
</evidence>
<keyword evidence="3" id="KW-1003">Cell membrane</keyword>
<dbReference type="SUPFAM" id="SSF103473">
    <property type="entry name" value="MFS general substrate transporter"/>
    <property type="match status" value="1"/>
</dbReference>
<feature type="transmembrane region" description="Helical" evidence="7">
    <location>
        <begin position="346"/>
        <end position="368"/>
    </location>
</feature>
<feature type="transmembrane region" description="Helical" evidence="7">
    <location>
        <begin position="380"/>
        <end position="404"/>
    </location>
</feature>
<dbReference type="EMBL" id="SUPK01000006">
    <property type="protein sequence ID" value="TJY41338.1"/>
    <property type="molecule type" value="Genomic_DNA"/>
</dbReference>
<evidence type="ECO:0000313" key="9">
    <source>
        <dbReference type="EMBL" id="TJY41338.1"/>
    </source>
</evidence>
<feature type="transmembrane region" description="Helical" evidence="7">
    <location>
        <begin position="108"/>
        <end position="129"/>
    </location>
</feature>
<dbReference type="PANTHER" id="PTHR42718">
    <property type="entry name" value="MAJOR FACILITATOR SUPERFAMILY MULTIDRUG TRANSPORTER MFSC"/>
    <property type="match status" value="1"/>
</dbReference>
<organism evidence="9 10">
    <name type="scientific">Cohnella pontilimi</name>
    <dbReference type="NCBI Taxonomy" id="2564100"/>
    <lineage>
        <taxon>Bacteria</taxon>
        <taxon>Bacillati</taxon>
        <taxon>Bacillota</taxon>
        <taxon>Bacilli</taxon>
        <taxon>Bacillales</taxon>
        <taxon>Paenibacillaceae</taxon>
        <taxon>Cohnella</taxon>
    </lineage>
</organism>
<evidence type="ECO:0000256" key="1">
    <source>
        <dbReference type="ARBA" id="ARBA00004651"/>
    </source>
</evidence>
<evidence type="ECO:0000256" key="6">
    <source>
        <dbReference type="ARBA" id="ARBA00023136"/>
    </source>
</evidence>
<evidence type="ECO:0000256" key="2">
    <source>
        <dbReference type="ARBA" id="ARBA00022448"/>
    </source>
</evidence>
<feature type="transmembrane region" description="Helical" evidence="7">
    <location>
        <begin position="320"/>
        <end position="340"/>
    </location>
</feature>
<keyword evidence="2" id="KW-0813">Transport</keyword>
<reference evidence="9 10" key="1">
    <citation type="submission" date="2019-04" db="EMBL/GenBank/DDBJ databases">
        <title>Cohnella sp. nov., isolated from soil.</title>
        <authorList>
            <person name="Kim W."/>
        </authorList>
    </citation>
    <scope>NUCLEOTIDE SEQUENCE [LARGE SCALE GENOMIC DNA]</scope>
    <source>
        <strain evidence="9 10">CAU 1483</strain>
    </source>
</reference>
<keyword evidence="6 7" id="KW-0472">Membrane</keyword>
<gene>
    <name evidence="9" type="ORF">E5161_13010</name>
</gene>
<comment type="caution">
    <text evidence="9">The sequence shown here is derived from an EMBL/GenBank/DDBJ whole genome shotgun (WGS) entry which is preliminary data.</text>
</comment>
<proteinExistence type="predicted"/>
<dbReference type="Proteomes" id="UP000309673">
    <property type="component" value="Unassembled WGS sequence"/>
</dbReference>
<evidence type="ECO:0000256" key="5">
    <source>
        <dbReference type="ARBA" id="ARBA00022989"/>
    </source>
</evidence>
<dbReference type="PANTHER" id="PTHR42718:SF46">
    <property type="entry name" value="BLR6921 PROTEIN"/>
    <property type="match status" value="1"/>
</dbReference>
<dbReference type="Pfam" id="PF07690">
    <property type="entry name" value="MFS_1"/>
    <property type="match status" value="1"/>
</dbReference>
<protein>
    <submittedName>
        <fullName evidence="9">MFS transporter</fullName>
    </submittedName>
</protein>
<dbReference type="AlphaFoldDB" id="A0A4U0F9Z2"/>
<dbReference type="GO" id="GO:0022857">
    <property type="term" value="F:transmembrane transporter activity"/>
    <property type="evidence" value="ECO:0007669"/>
    <property type="project" value="InterPro"/>
</dbReference>
<evidence type="ECO:0000256" key="4">
    <source>
        <dbReference type="ARBA" id="ARBA00022692"/>
    </source>
</evidence>
<dbReference type="RefSeq" id="WP_136778257.1">
    <property type="nucleotide sequence ID" value="NZ_SUPK01000006.1"/>
</dbReference>